<dbReference type="SUPFAM" id="SSF46785">
    <property type="entry name" value="Winged helix' DNA-binding domain"/>
    <property type="match status" value="1"/>
</dbReference>
<dbReference type="PANTHER" id="PTHR42756">
    <property type="entry name" value="TRANSCRIPTIONAL REGULATOR, MARR"/>
    <property type="match status" value="1"/>
</dbReference>
<keyword evidence="6" id="KW-1185">Reference proteome</keyword>
<dbReference type="GO" id="GO:0003677">
    <property type="term" value="F:DNA binding"/>
    <property type="evidence" value="ECO:0007669"/>
    <property type="project" value="UniProtKB-KW"/>
</dbReference>
<sequence>MQESQRIDHLLGQWADERPDVDTGSMALVTRLQRVVQLIDLRLDALAAEYGVHRSEGDVLFALRRAGAPYRLSPSRLAESLLVTTGTMTNRLDRLEKRGYIRRIPNPEDRRGILVELTDVARELTDTALEQHVGNQREMLAVLSVADRRELTRLLNTLIDHLGA</sequence>
<comment type="caution">
    <text evidence="5">The sequence shown here is derived from an EMBL/GenBank/DDBJ whole genome shotgun (WGS) entry which is preliminary data.</text>
</comment>
<dbReference type="InterPro" id="IPR023187">
    <property type="entry name" value="Tscrpt_reg_MarR-type_CS"/>
</dbReference>
<evidence type="ECO:0000259" key="4">
    <source>
        <dbReference type="PROSITE" id="PS50995"/>
    </source>
</evidence>
<dbReference type="Proteomes" id="UP000279275">
    <property type="component" value="Unassembled WGS sequence"/>
</dbReference>
<organism evidence="5 6">
    <name type="scientific">Nocardia stercoris</name>
    <dbReference type="NCBI Taxonomy" id="2483361"/>
    <lineage>
        <taxon>Bacteria</taxon>
        <taxon>Bacillati</taxon>
        <taxon>Actinomycetota</taxon>
        <taxon>Actinomycetes</taxon>
        <taxon>Mycobacteriales</taxon>
        <taxon>Nocardiaceae</taxon>
        <taxon>Nocardia</taxon>
    </lineage>
</organism>
<dbReference type="PROSITE" id="PS01117">
    <property type="entry name" value="HTH_MARR_1"/>
    <property type="match status" value="1"/>
</dbReference>
<evidence type="ECO:0000256" key="2">
    <source>
        <dbReference type="ARBA" id="ARBA00023125"/>
    </source>
</evidence>
<dbReference type="EMBL" id="RFFH01000013">
    <property type="protein sequence ID" value="RMI29696.1"/>
    <property type="molecule type" value="Genomic_DNA"/>
</dbReference>
<dbReference type="Pfam" id="PF12802">
    <property type="entry name" value="MarR_2"/>
    <property type="match status" value="1"/>
</dbReference>
<dbReference type="AlphaFoldDB" id="A0A3M2KYI2"/>
<dbReference type="InterPro" id="IPR036390">
    <property type="entry name" value="WH_DNA-bd_sf"/>
</dbReference>
<dbReference type="PRINTS" id="PR00598">
    <property type="entry name" value="HTHMARR"/>
</dbReference>
<proteinExistence type="predicted"/>
<gene>
    <name evidence="5" type="ORF">EBN03_25220</name>
</gene>
<protein>
    <submittedName>
        <fullName evidence="5">MarR family transcriptional regulator</fullName>
    </submittedName>
</protein>
<name>A0A3M2KYI2_9NOCA</name>
<evidence type="ECO:0000256" key="1">
    <source>
        <dbReference type="ARBA" id="ARBA00023015"/>
    </source>
</evidence>
<keyword evidence="1" id="KW-0805">Transcription regulation</keyword>
<dbReference type="PANTHER" id="PTHR42756:SF1">
    <property type="entry name" value="TRANSCRIPTIONAL REPRESSOR OF EMRAB OPERON"/>
    <property type="match status" value="1"/>
</dbReference>
<dbReference type="GO" id="GO:0003700">
    <property type="term" value="F:DNA-binding transcription factor activity"/>
    <property type="evidence" value="ECO:0007669"/>
    <property type="project" value="InterPro"/>
</dbReference>
<keyword evidence="3" id="KW-0804">Transcription</keyword>
<dbReference type="RefSeq" id="WP_122190595.1">
    <property type="nucleotide sequence ID" value="NZ_RFFH01000013.1"/>
</dbReference>
<evidence type="ECO:0000313" key="6">
    <source>
        <dbReference type="Proteomes" id="UP000279275"/>
    </source>
</evidence>
<dbReference type="InterPro" id="IPR000835">
    <property type="entry name" value="HTH_MarR-typ"/>
</dbReference>
<accession>A0A3M2KYI2</accession>
<reference evidence="5 6" key="1">
    <citation type="submission" date="2018-10" db="EMBL/GenBank/DDBJ databases">
        <title>Isolation from cow dung.</title>
        <authorList>
            <person name="Ling L."/>
        </authorList>
    </citation>
    <scope>NUCLEOTIDE SEQUENCE [LARGE SCALE GENOMIC DNA]</scope>
    <source>
        <strain evidence="5 6">NEAU-LL90</strain>
    </source>
</reference>
<evidence type="ECO:0000313" key="5">
    <source>
        <dbReference type="EMBL" id="RMI29696.1"/>
    </source>
</evidence>
<dbReference type="PROSITE" id="PS50995">
    <property type="entry name" value="HTH_MARR_2"/>
    <property type="match status" value="1"/>
</dbReference>
<evidence type="ECO:0000256" key="3">
    <source>
        <dbReference type="ARBA" id="ARBA00023163"/>
    </source>
</evidence>
<dbReference type="Gene3D" id="1.10.10.10">
    <property type="entry name" value="Winged helix-like DNA-binding domain superfamily/Winged helix DNA-binding domain"/>
    <property type="match status" value="1"/>
</dbReference>
<dbReference type="SMART" id="SM00347">
    <property type="entry name" value="HTH_MARR"/>
    <property type="match status" value="1"/>
</dbReference>
<keyword evidence="2" id="KW-0238">DNA-binding</keyword>
<dbReference type="InterPro" id="IPR036388">
    <property type="entry name" value="WH-like_DNA-bd_sf"/>
</dbReference>
<feature type="domain" description="HTH marR-type" evidence="4">
    <location>
        <begin position="25"/>
        <end position="160"/>
    </location>
</feature>
<dbReference type="OrthoDB" id="3237509at2"/>